<keyword evidence="4" id="KW-1185">Reference proteome</keyword>
<dbReference type="AlphaFoldDB" id="A0A3Q1JAH9"/>
<reference evidence="3" key="1">
    <citation type="submission" date="2021-04" db="EMBL/GenBank/DDBJ databases">
        <authorList>
            <consortium name="Wellcome Sanger Institute Data Sharing"/>
        </authorList>
    </citation>
    <scope>NUCLEOTIDE SEQUENCE [LARGE SCALE GENOMIC DNA]</scope>
</reference>
<evidence type="ECO:0000313" key="4">
    <source>
        <dbReference type="Proteomes" id="UP000265040"/>
    </source>
</evidence>
<organism evidence="3 4">
    <name type="scientific">Anabas testudineus</name>
    <name type="common">Climbing perch</name>
    <name type="synonym">Anthias testudineus</name>
    <dbReference type="NCBI Taxonomy" id="64144"/>
    <lineage>
        <taxon>Eukaryota</taxon>
        <taxon>Metazoa</taxon>
        <taxon>Chordata</taxon>
        <taxon>Craniata</taxon>
        <taxon>Vertebrata</taxon>
        <taxon>Euteleostomi</taxon>
        <taxon>Actinopterygii</taxon>
        <taxon>Neopterygii</taxon>
        <taxon>Teleostei</taxon>
        <taxon>Neoteleostei</taxon>
        <taxon>Acanthomorphata</taxon>
        <taxon>Anabantaria</taxon>
        <taxon>Anabantiformes</taxon>
        <taxon>Anabantoidei</taxon>
        <taxon>Anabantidae</taxon>
        <taxon>Anabas</taxon>
    </lineage>
</organism>
<dbReference type="SUPFAM" id="SSF100895">
    <property type="entry name" value="Kazal-type serine protease inhibitors"/>
    <property type="match status" value="1"/>
</dbReference>
<dbReference type="PROSITE" id="PS51465">
    <property type="entry name" value="KAZAL_2"/>
    <property type="match status" value="1"/>
</dbReference>
<evidence type="ECO:0000259" key="2">
    <source>
        <dbReference type="PROSITE" id="PS51465"/>
    </source>
</evidence>
<sequence>MFERKKAAHIPIYLLAATGVSLLCFLFVMQPSCVGTATQACPLNYSPVCGNNGITYPNECLKNFLQSNNNTRIELYNFIYSYIL</sequence>
<dbReference type="Proteomes" id="UP000265040">
    <property type="component" value="Chromosome 9"/>
</dbReference>
<reference evidence="3" key="2">
    <citation type="submission" date="2025-08" db="UniProtKB">
        <authorList>
            <consortium name="Ensembl"/>
        </authorList>
    </citation>
    <scope>IDENTIFICATION</scope>
</reference>
<dbReference type="Pfam" id="PF00050">
    <property type="entry name" value="Kazal_1"/>
    <property type="match status" value="1"/>
</dbReference>
<evidence type="ECO:0000313" key="3">
    <source>
        <dbReference type="Ensembl" id="ENSATEP00000028154.2"/>
    </source>
</evidence>
<protein>
    <recommendedName>
        <fullName evidence="2">Kazal-like domain-containing protein</fullName>
    </recommendedName>
</protein>
<dbReference type="STRING" id="64144.ENSATEP00000028154"/>
<evidence type="ECO:0000256" key="1">
    <source>
        <dbReference type="SAM" id="Phobius"/>
    </source>
</evidence>
<keyword evidence="1" id="KW-1133">Transmembrane helix</keyword>
<dbReference type="OrthoDB" id="126772at2759"/>
<dbReference type="GeneTree" id="ENSGT01110000270875"/>
<dbReference type="InterPro" id="IPR002350">
    <property type="entry name" value="Kazal_dom"/>
</dbReference>
<feature type="domain" description="Kazal-like" evidence="2">
    <location>
        <begin position="27"/>
        <end position="84"/>
    </location>
</feature>
<feature type="transmembrane region" description="Helical" evidence="1">
    <location>
        <begin position="12"/>
        <end position="29"/>
    </location>
</feature>
<keyword evidence="1" id="KW-0472">Membrane</keyword>
<dbReference type="Gene3D" id="3.30.60.30">
    <property type="match status" value="1"/>
</dbReference>
<dbReference type="InterPro" id="IPR036058">
    <property type="entry name" value="Kazal_dom_sf"/>
</dbReference>
<name>A0A3Q1JAH9_ANATE</name>
<dbReference type="Ensembl" id="ENSATET00000028593.2">
    <property type="protein sequence ID" value="ENSATEP00000028154.2"/>
    <property type="gene ID" value="ENSATEG00000019442.2"/>
</dbReference>
<proteinExistence type="predicted"/>
<reference evidence="3" key="3">
    <citation type="submission" date="2025-09" db="UniProtKB">
        <authorList>
            <consortium name="Ensembl"/>
        </authorList>
    </citation>
    <scope>IDENTIFICATION</scope>
</reference>
<keyword evidence="1" id="KW-0812">Transmembrane</keyword>
<dbReference type="InParanoid" id="A0A3Q1JAH9"/>
<accession>A0A3Q1JAH9</accession>